<feature type="transmembrane region" description="Helical" evidence="7">
    <location>
        <begin position="204"/>
        <end position="227"/>
    </location>
</feature>
<dbReference type="PANTHER" id="PTHR47089">
    <property type="entry name" value="ABC TRANSPORTER, PERMEASE PROTEIN"/>
    <property type="match status" value="1"/>
</dbReference>
<feature type="transmembrane region" description="Helical" evidence="7">
    <location>
        <begin position="287"/>
        <end position="307"/>
    </location>
</feature>
<feature type="transmembrane region" description="Helical" evidence="7">
    <location>
        <begin position="415"/>
        <end position="439"/>
    </location>
</feature>
<keyword evidence="3 7" id="KW-0812">Transmembrane</keyword>
<dbReference type="PANTHER" id="PTHR47089:SF1">
    <property type="entry name" value="GUANOSINE ABC TRANSPORTER PERMEASE PROTEIN NUPP"/>
    <property type="match status" value="1"/>
</dbReference>
<keyword evidence="4 7" id="KW-1133">Transmembrane helix</keyword>
<dbReference type="EMBL" id="MDJY01000023">
    <property type="protein sequence ID" value="OUE26306.1"/>
    <property type="molecule type" value="Genomic_DNA"/>
</dbReference>
<feature type="transmembrane region" description="Helical" evidence="7">
    <location>
        <begin position="363"/>
        <end position="383"/>
    </location>
</feature>
<dbReference type="CDD" id="cd06580">
    <property type="entry name" value="TM_PBP1_transp_TpRbsC_like"/>
    <property type="match status" value="1"/>
</dbReference>
<feature type="transmembrane region" description="Helical" evidence="7">
    <location>
        <begin position="390"/>
        <end position="409"/>
    </location>
</feature>
<keyword evidence="5 7" id="KW-0472">Membrane</keyword>
<organism evidence="8 9">
    <name type="scientific">Clavibacter michiganensis</name>
    <dbReference type="NCBI Taxonomy" id="28447"/>
    <lineage>
        <taxon>Bacteria</taxon>
        <taxon>Bacillati</taxon>
        <taxon>Actinomycetota</taxon>
        <taxon>Actinomycetes</taxon>
        <taxon>Micrococcales</taxon>
        <taxon>Microbacteriaceae</taxon>
        <taxon>Clavibacter</taxon>
    </lineage>
</organism>
<name>A0A251YPX4_9MICO</name>
<feature type="transmembrane region" description="Helical" evidence="7">
    <location>
        <begin position="156"/>
        <end position="175"/>
    </location>
</feature>
<comment type="subcellular location">
    <subcellularLocation>
        <location evidence="1">Cell membrane</location>
        <topology evidence="1">Multi-pass membrane protein</topology>
    </subcellularLocation>
</comment>
<evidence type="ECO:0000256" key="6">
    <source>
        <dbReference type="SAM" id="MobiDB-lite"/>
    </source>
</evidence>
<evidence type="ECO:0000313" key="8">
    <source>
        <dbReference type="EMBL" id="OUE26306.1"/>
    </source>
</evidence>
<evidence type="ECO:0000256" key="4">
    <source>
        <dbReference type="ARBA" id="ARBA00022989"/>
    </source>
</evidence>
<evidence type="ECO:0000256" key="5">
    <source>
        <dbReference type="ARBA" id="ARBA00023136"/>
    </source>
</evidence>
<feature type="region of interest" description="Disordered" evidence="6">
    <location>
        <begin position="1"/>
        <end position="62"/>
    </location>
</feature>
<protein>
    <submittedName>
        <fullName evidence="8">Ribose ABC transporter permease protein</fullName>
    </submittedName>
</protein>
<reference evidence="8 9" key="1">
    <citation type="submission" date="2016-08" db="EMBL/GenBank/DDBJ databases">
        <title>Genome sequence of Clavibacter michiganensis spp strain CFBP8017.</title>
        <authorList>
            <person name="Thapa S.P."/>
            <person name="Coaker G."/>
            <person name="Jacques M.-A."/>
        </authorList>
    </citation>
    <scope>NUCLEOTIDE SEQUENCE [LARGE SCALE GENOMIC DNA]</scope>
    <source>
        <strain evidence="8">CFBP8017</strain>
    </source>
</reference>
<evidence type="ECO:0000313" key="9">
    <source>
        <dbReference type="Proteomes" id="UP000195011"/>
    </source>
</evidence>
<evidence type="ECO:0000256" key="7">
    <source>
        <dbReference type="SAM" id="Phobius"/>
    </source>
</evidence>
<dbReference type="Proteomes" id="UP000195011">
    <property type="component" value="Unassembled WGS sequence"/>
</dbReference>
<dbReference type="GO" id="GO:0022857">
    <property type="term" value="F:transmembrane transporter activity"/>
    <property type="evidence" value="ECO:0007669"/>
    <property type="project" value="InterPro"/>
</dbReference>
<gene>
    <name evidence="8" type="ORF">BFL36_03645</name>
</gene>
<feature type="transmembrane region" description="Helical" evidence="7">
    <location>
        <begin position="76"/>
        <end position="96"/>
    </location>
</feature>
<accession>A0A251YPX4</accession>
<dbReference type="InterPro" id="IPR001851">
    <property type="entry name" value="ABC_transp_permease"/>
</dbReference>
<keyword evidence="2" id="KW-1003">Cell membrane</keyword>
<evidence type="ECO:0000256" key="1">
    <source>
        <dbReference type="ARBA" id="ARBA00004651"/>
    </source>
</evidence>
<comment type="caution">
    <text evidence="8">The sequence shown here is derived from an EMBL/GenBank/DDBJ whole genome shotgun (WGS) entry which is preliminary data.</text>
</comment>
<proteinExistence type="predicted"/>
<dbReference type="PRINTS" id="PR00173">
    <property type="entry name" value="EDTRNSPORT"/>
</dbReference>
<dbReference type="AlphaFoldDB" id="A0A251YPX4"/>
<sequence>MTDDTTRPEGQGPEDPSAGQLPASDREAGSVGDPTRAEAPAGVPAVHTAAPGDGPGDDAEGSRAGQVLREIASGSALLSVLAVVLSLIVGALLIAVTDERVQTAAVYFFQRPTDTLSAAWDAASGAYSALFQGSIYNFRRPGFANGIKPLTETLTFATPLIAAGLGVALAFRVGLFNIGARGQMLIAAACAGWVGFSFDMPPVLHLVLAVGAGIVGGALWGGIVGLLKARTGAHEVIVTIMLNYVAFYLLSYLLRTPGLLQAPGSNNPKTPGMKDSAVFPALLGDGYSLHAGFLVVVVATVIVWYLLNRSGLGFRFRAVGENPSAARVAGIDVKNSYLYAMLISGGLAGLAGASQVLGTVTTGFSSGIDAGIGFDAITVALLGRSRPWGVFVAGILFGAFKAGGFSMQAAEGVPIDIVVVVQSLIVLFIAAPPLVRAVFRLPAPGQARRTTRIRKAATAS</sequence>
<dbReference type="RefSeq" id="WP_190318641.1">
    <property type="nucleotide sequence ID" value="NZ_MDJY01000023.1"/>
</dbReference>
<dbReference type="GO" id="GO:0005886">
    <property type="term" value="C:plasma membrane"/>
    <property type="evidence" value="ECO:0007669"/>
    <property type="project" value="UniProtKB-SubCell"/>
</dbReference>
<feature type="transmembrane region" description="Helical" evidence="7">
    <location>
        <begin position="337"/>
        <end position="357"/>
    </location>
</feature>
<evidence type="ECO:0000256" key="3">
    <source>
        <dbReference type="ARBA" id="ARBA00022692"/>
    </source>
</evidence>
<evidence type="ECO:0000256" key="2">
    <source>
        <dbReference type="ARBA" id="ARBA00022475"/>
    </source>
</evidence>
<feature type="transmembrane region" description="Helical" evidence="7">
    <location>
        <begin position="236"/>
        <end position="254"/>
    </location>
</feature>
<dbReference type="Pfam" id="PF02653">
    <property type="entry name" value="BPD_transp_2"/>
    <property type="match status" value="1"/>
</dbReference>